<dbReference type="Pfam" id="PF14295">
    <property type="entry name" value="PAN_4"/>
    <property type="match status" value="1"/>
</dbReference>
<organism evidence="6 8">
    <name type="scientific">Polarella glacialis</name>
    <name type="common">Dinoflagellate</name>
    <dbReference type="NCBI Taxonomy" id="89957"/>
    <lineage>
        <taxon>Eukaryota</taxon>
        <taxon>Sar</taxon>
        <taxon>Alveolata</taxon>
        <taxon>Dinophyceae</taxon>
        <taxon>Suessiales</taxon>
        <taxon>Suessiaceae</taxon>
        <taxon>Polarella</taxon>
    </lineage>
</organism>
<dbReference type="InterPro" id="IPR017850">
    <property type="entry name" value="Alkaline_phosphatase_core_sf"/>
</dbReference>
<feature type="non-terminal residue" evidence="6">
    <location>
        <position position="182"/>
    </location>
</feature>
<dbReference type="PANTHER" id="PTHR45953:SF1">
    <property type="entry name" value="IDURONATE 2-SULFATASE"/>
    <property type="match status" value="1"/>
</dbReference>
<evidence type="ECO:0000313" key="7">
    <source>
        <dbReference type="EMBL" id="CAE8646955.1"/>
    </source>
</evidence>
<dbReference type="EMBL" id="CAJNNV010028736">
    <property type="protein sequence ID" value="CAE8625611.1"/>
    <property type="molecule type" value="Genomic_DNA"/>
</dbReference>
<dbReference type="Gene3D" id="3.50.4.10">
    <property type="entry name" value="Hepatocyte Growth Factor"/>
    <property type="match status" value="1"/>
</dbReference>
<keyword evidence="2" id="KW-0479">Metal-binding</keyword>
<keyword evidence="3" id="KW-0378">Hydrolase</keyword>
<proteinExistence type="inferred from homology"/>
<accession>A0A813GNE8</accession>
<feature type="domain" description="Apple" evidence="5">
    <location>
        <begin position="11"/>
        <end position="61"/>
    </location>
</feature>
<dbReference type="Proteomes" id="UP000626109">
    <property type="component" value="Unassembled WGS sequence"/>
</dbReference>
<evidence type="ECO:0008006" key="9">
    <source>
        <dbReference type="Google" id="ProtNLM"/>
    </source>
</evidence>
<evidence type="ECO:0000313" key="6">
    <source>
        <dbReference type="EMBL" id="CAE8625611.1"/>
    </source>
</evidence>
<comment type="similarity">
    <text evidence="1">Belongs to the sulfatase family.</text>
</comment>
<dbReference type="EMBL" id="CAJNNW010004967">
    <property type="protein sequence ID" value="CAE8646955.1"/>
    <property type="molecule type" value="Genomic_DNA"/>
</dbReference>
<dbReference type="InterPro" id="IPR003609">
    <property type="entry name" value="Pan_app"/>
</dbReference>
<dbReference type="PANTHER" id="PTHR45953">
    <property type="entry name" value="IDURONATE 2-SULFATASE"/>
    <property type="match status" value="1"/>
</dbReference>
<dbReference type="InterPro" id="IPR024607">
    <property type="entry name" value="Sulfatase_CS"/>
</dbReference>
<dbReference type="InterPro" id="IPR000917">
    <property type="entry name" value="Sulfatase_N"/>
</dbReference>
<evidence type="ECO:0000256" key="3">
    <source>
        <dbReference type="ARBA" id="ARBA00022801"/>
    </source>
</evidence>
<evidence type="ECO:0000259" key="5">
    <source>
        <dbReference type="Pfam" id="PF14295"/>
    </source>
</evidence>
<feature type="non-terminal residue" evidence="6">
    <location>
        <position position="1"/>
    </location>
</feature>
<dbReference type="Gene3D" id="3.40.720.10">
    <property type="entry name" value="Alkaline Phosphatase, subunit A"/>
    <property type="match status" value="1"/>
</dbReference>
<evidence type="ECO:0000256" key="2">
    <source>
        <dbReference type="ARBA" id="ARBA00022723"/>
    </source>
</evidence>
<gene>
    <name evidence="6" type="ORF">PGLA1383_LOCUS42602</name>
    <name evidence="7" type="ORF">PGLA2088_LOCUS5270</name>
</gene>
<evidence type="ECO:0000259" key="4">
    <source>
        <dbReference type="Pfam" id="PF00884"/>
    </source>
</evidence>
<dbReference type="GO" id="GO:0046872">
    <property type="term" value="F:metal ion binding"/>
    <property type="evidence" value="ECO:0007669"/>
    <property type="project" value="UniProtKB-KW"/>
</dbReference>
<comment type="caution">
    <text evidence="6">The sequence shown here is derived from an EMBL/GenBank/DDBJ whole genome shotgun (WGS) entry which is preliminary data.</text>
</comment>
<name>A0A813GNE8_POLGL</name>
<reference evidence="6" key="1">
    <citation type="submission" date="2021-02" db="EMBL/GenBank/DDBJ databases">
        <authorList>
            <person name="Dougan E. K."/>
            <person name="Rhodes N."/>
            <person name="Thang M."/>
            <person name="Chan C."/>
        </authorList>
    </citation>
    <scope>NUCLEOTIDE SEQUENCE</scope>
</reference>
<evidence type="ECO:0000256" key="1">
    <source>
        <dbReference type="ARBA" id="ARBA00008779"/>
    </source>
</evidence>
<dbReference type="Proteomes" id="UP000654075">
    <property type="component" value="Unassembled WGS sequence"/>
</dbReference>
<sequence length="182" mass="19710">AVAASVCEPGVNMPEGDLPDMPIAAADSASCFAKCQGEPDCNLFTYHSPDCSYGGSRCSLKGGCCWLKSREVNGKAPAVNNCTCSGYVRVPKSTFLPDRTAPAGARNLLYILVDDLRPELEAYGQSAKAHHSPHMQELAATGTVFNKAYCQIAVCSPSRMSFLTGRRPDHSRVYNFIDHFRQ</sequence>
<dbReference type="SUPFAM" id="SSF53649">
    <property type="entry name" value="Alkaline phosphatase-like"/>
    <property type="match status" value="1"/>
</dbReference>
<feature type="domain" description="Sulfatase N-terminal" evidence="4">
    <location>
        <begin position="106"/>
        <end position="176"/>
    </location>
</feature>
<protein>
    <recommendedName>
        <fullName evidence="9">Sulfatase N-terminal domain-containing protein</fullName>
    </recommendedName>
</protein>
<dbReference type="Pfam" id="PF00884">
    <property type="entry name" value="Sulfatase"/>
    <property type="match status" value="1"/>
</dbReference>
<dbReference type="AlphaFoldDB" id="A0A813GNE8"/>
<dbReference type="PROSITE" id="PS00523">
    <property type="entry name" value="SULFATASE_1"/>
    <property type="match status" value="1"/>
</dbReference>
<dbReference type="OrthoDB" id="96314at2759"/>
<dbReference type="GO" id="GO:0004423">
    <property type="term" value="F:iduronate-2-sulfatase activity"/>
    <property type="evidence" value="ECO:0007669"/>
    <property type="project" value="TreeGrafter"/>
</dbReference>
<dbReference type="GO" id="GO:0005737">
    <property type="term" value="C:cytoplasm"/>
    <property type="evidence" value="ECO:0007669"/>
    <property type="project" value="TreeGrafter"/>
</dbReference>
<keyword evidence="8" id="KW-1185">Reference proteome</keyword>
<evidence type="ECO:0000313" key="8">
    <source>
        <dbReference type="Proteomes" id="UP000654075"/>
    </source>
</evidence>